<comment type="caution">
    <text evidence="1">The sequence shown here is derived from an EMBL/GenBank/DDBJ whole genome shotgun (WGS) entry which is preliminary data.</text>
</comment>
<organism evidence="1 2">
    <name type="scientific">Eumeta variegata</name>
    <name type="common">Bagworm moth</name>
    <name type="synonym">Eumeta japonica</name>
    <dbReference type="NCBI Taxonomy" id="151549"/>
    <lineage>
        <taxon>Eukaryota</taxon>
        <taxon>Metazoa</taxon>
        <taxon>Ecdysozoa</taxon>
        <taxon>Arthropoda</taxon>
        <taxon>Hexapoda</taxon>
        <taxon>Insecta</taxon>
        <taxon>Pterygota</taxon>
        <taxon>Neoptera</taxon>
        <taxon>Endopterygota</taxon>
        <taxon>Lepidoptera</taxon>
        <taxon>Glossata</taxon>
        <taxon>Ditrysia</taxon>
        <taxon>Tineoidea</taxon>
        <taxon>Psychidae</taxon>
        <taxon>Oiketicinae</taxon>
        <taxon>Eumeta</taxon>
    </lineage>
</organism>
<name>A0A4C1YUT6_EUMVA</name>
<protein>
    <submittedName>
        <fullName evidence="1">Uncharacterized protein</fullName>
    </submittedName>
</protein>
<sequence>MLAAKQMPVFDYLKGSTAEGFVPTKFLFEVEVLEALYLRWPSEGWWAADEILKEAIRTKSKRSTLWLIRVVDMSLANFLRSRSFFELLLKTLISRHSSYGLAKAEEETVSRWADVVFSASLTGSWLAFTLRTRNNKRSTFNLKFYLAYLGTRAKSTSIEGFNCHTLRRLSALKRLGISSIEVRHILRNMQTVTSTRVTGVLKLPTDALSTTSPDAHHAISDASKVTEATSTRNHRQSLIDIFVVTE</sequence>
<dbReference type="Proteomes" id="UP000299102">
    <property type="component" value="Unassembled WGS sequence"/>
</dbReference>
<dbReference type="AlphaFoldDB" id="A0A4C1YUT6"/>
<evidence type="ECO:0000313" key="1">
    <source>
        <dbReference type="EMBL" id="GBP78672.1"/>
    </source>
</evidence>
<evidence type="ECO:0000313" key="2">
    <source>
        <dbReference type="Proteomes" id="UP000299102"/>
    </source>
</evidence>
<dbReference type="OrthoDB" id="2020852at2759"/>
<accession>A0A4C1YUT6</accession>
<keyword evidence="2" id="KW-1185">Reference proteome</keyword>
<proteinExistence type="predicted"/>
<dbReference type="EMBL" id="BGZK01001379">
    <property type="protein sequence ID" value="GBP78672.1"/>
    <property type="molecule type" value="Genomic_DNA"/>
</dbReference>
<gene>
    <name evidence="1" type="ORF">EVAR_53491_1</name>
</gene>
<reference evidence="1 2" key="1">
    <citation type="journal article" date="2019" name="Commun. Biol.">
        <title>The bagworm genome reveals a unique fibroin gene that provides high tensile strength.</title>
        <authorList>
            <person name="Kono N."/>
            <person name="Nakamura H."/>
            <person name="Ohtoshi R."/>
            <person name="Tomita M."/>
            <person name="Numata K."/>
            <person name="Arakawa K."/>
        </authorList>
    </citation>
    <scope>NUCLEOTIDE SEQUENCE [LARGE SCALE GENOMIC DNA]</scope>
</reference>